<dbReference type="Proteomes" id="UP000321570">
    <property type="component" value="Unassembled WGS sequence"/>
</dbReference>
<organism evidence="1 2">
    <name type="scientific">Hymenolepis diminuta</name>
    <name type="common">Rat tapeworm</name>
    <dbReference type="NCBI Taxonomy" id="6216"/>
    <lineage>
        <taxon>Eukaryota</taxon>
        <taxon>Metazoa</taxon>
        <taxon>Spiralia</taxon>
        <taxon>Lophotrochozoa</taxon>
        <taxon>Platyhelminthes</taxon>
        <taxon>Cestoda</taxon>
        <taxon>Eucestoda</taxon>
        <taxon>Cyclophyllidea</taxon>
        <taxon>Hymenolepididae</taxon>
        <taxon>Hymenolepis</taxon>
    </lineage>
</organism>
<gene>
    <name evidence="1" type="ORF">WMSIL1_LOCUS15029</name>
</gene>
<evidence type="ECO:0000313" key="2">
    <source>
        <dbReference type="Proteomes" id="UP000321570"/>
    </source>
</evidence>
<proteinExistence type="predicted"/>
<dbReference type="AlphaFoldDB" id="A0A564ZDZ7"/>
<sequence>MDVSPRHIFSVDTKTVMQTWSDMTNIWIMDNFVLLVSMWPNLPKGLKFCLLQKTKPLIEALKTISTNQSPQSISNYLINKLSECSKVTGLEPSVIVALGLIDGSISSNSVPFPILQILTFRISTDGTFPHLLALLSPKLIDCAIQIDPHKLCKRSEIAKVNSVLEENLLILRITDLPNSLARALLVNLTRVAYWLAIEALLDSQMDYFSVAIEFLFRVYSSCSHGANVAAQFLTSYMFNSLRACISEIQDSEHLSIYRIYVEILQDISMTSQHLSCILSEPTPVSVVSSLFKDLITLYAFKLDVSSERLTDLLKLVYLEINEDVARAWIKFWLVDDSSGIPMDFSGKII</sequence>
<dbReference type="EMBL" id="CABIJS010000719">
    <property type="protein sequence ID" value="VUZ57666.1"/>
    <property type="molecule type" value="Genomic_DNA"/>
</dbReference>
<protein>
    <submittedName>
        <fullName evidence="1">Uncharacterized protein</fullName>
    </submittedName>
</protein>
<reference evidence="1 2" key="1">
    <citation type="submission" date="2019-07" db="EMBL/GenBank/DDBJ databases">
        <authorList>
            <person name="Jastrzebski P J."/>
            <person name="Paukszto L."/>
            <person name="Jastrzebski P J."/>
        </authorList>
    </citation>
    <scope>NUCLEOTIDE SEQUENCE [LARGE SCALE GENOMIC DNA]</scope>
    <source>
        <strain evidence="1 2">WMS-il1</strain>
    </source>
</reference>
<name>A0A564ZDZ7_HYMDI</name>
<keyword evidence="2" id="KW-1185">Reference proteome</keyword>
<accession>A0A564ZDZ7</accession>
<evidence type="ECO:0000313" key="1">
    <source>
        <dbReference type="EMBL" id="VUZ57666.1"/>
    </source>
</evidence>